<keyword evidence="4" id="KW-0689">Ribosomal protein</keyword>
<dbReference type="InterPro" id="IPR054362">
    <property type="entry name" value="Exu_RNase_H-like"/>
</dbReference>
<dbReference type="GO" id="GO:0005763">
    <property type="term" value="C:mitochondrial small ribosomal subunit"/>
    <property type="evidence" value="ECO:0007669"/>
    <property type="project" value="InterPro"/>
</dbReference>
<feature type="region of interest" description="Disordered" evidence="9">
    <location>
        <begin position="62"/>
        <end position="93"/>
    </location>
</feature>
<name>A0A1J1HKJ6_9DIPT</name>
<keyword evidence="12" id="KW-1185">Reference proteome</keyword>
<dbReference type="PANTHER" id="PTHR13231">
    <property type="entry name" value="MITOCHONDRIAL RIBOSOMAL PROTEIN S31"/>
    <property type="match status" value="1"/>
</dbReference>
<accession>A0A1J1HKJ6</accession>
<evidence type="ECO:0000259" key="10">
    <source>
        <dbReference type="Pfam" id="PF22123"/>
    </source>
</evidence>
<dbReference type="EMBL" id="CVRI01000006">
    <property type="protein sequence ID" value="CRK88050.1"/>
    <property type="molecule type" value="Genomic_DNA"/>
</dbReference>
<feature type="compositionally biased region" description="Basic and acidic residues" evidence="9">
    <location>
        <begin position="24"/>
        <end position="50"/>
    </location>
</feature>
<evidence type="ECO:0000256" key="4">
    <source>
        <dbReference type="ARBA" id="ARBA00022980"/>
    </source>
</evidence>
<gene>
    <name evidence="11" type="ORF">CLUMA_CG001835</name>
</gene>
<dbReference type="Proteomes" id="UP000183832">
    <property type="component" value="Unassembled WGS sequence"/>
</dbReference>
<dbReference type="AlphaFoldDB" id="A0A1J1HKJ6"/>
<evidence type="ECO:0000256" key="5">
    <source>
        <dbReference type="ARBA" id="ARBA00023128"/>
    </source>
</evidence>
<sequence length="399" mass="46334">MLQTLKKLRLSTWSYRPTCSVRWYSDDEKPDKKQKPSGKEQPKAKPIDNKEAISRLNALLESMPSTASKSKIEIPLAPNKKKTPSKESKESLKKHIDALRDVSERIAKKIGGNTEKTEAELLSQLLGQSNLKYEGNLVNLIADMKVESEPIKKKEQWKDQEYSLAEGVRRSLGQQNERRFTRRIESTPGVVNLFGAEPMGLFEKASEEKDPLETWSKLQQRELKLAVTHPPRNYFEKMILWTEQGKLWKFPIDNEQGMDEEFATDFSEHVLLEMHLEGWCPTSGPVRQFMELVCVGLSKNHYFTAKEKKDHILWYKKYFEEKKDLLDGNRKIFNIVAYTPDAQFSQHIMPLMNLIPRARQCHQPYAEIFTNLQGKPSDGWFKGFKQRHPKVCLRKPELA</sequence>
<evidence type="ECO:0000313" key="12">
    <source>
        <dbReference type="Proteomes" id="UP000183832"/>
    </source>
</evidence>
<organism evidence="11 12">
    <name type="scientific">Clunio marinus</name>
    <dbReference type="NCBI Taxonomy" id="568069"/>
    <lineage>
        <taxon>Eukaryota</taxon>
        <taxon>Metazoa</taxon>
        <taxon>Ecdysozoa</taxon>
        <taxon>Arthropoda</taxon>
        <taxon>Hexapoda</taxon>
        <taxon>Insecta</taxon>
        <taxon>Pterygota</taxon>
        <taxon>Neoptera</taxon>
        <taxon>Endopterygota</taxon>
        <taxon>Diptera</taxon>
        <taxon>Nematocera</taxon>
        <taxon>Chironomoidea</taxon>
        <taxon>Chironomidae</taxon>
        <taxon>Clunio</taxon>
    </lineage>
</organism>
<keyword evidence="6" id="KW-0687">Ribonucleoprotein</keyword>
<feature type="compositionally biased region" description="Basic and acidic residues" evidence="9">
    <location>
        <begin position="84"/>
        <end position="93"/>
    </location>
</feature>
<evidence type="ECO:0000256" key="1">
    <source>
        <dbReference type="ARBA" id="ARBA00004173"/>
    </source>
</evidence>
<comment type="subcellular location">
    <subcellularLocation>
        <location evidence="1">Mitochondrion</location>
    </subcellularLocation>
</comment>
<keyword evidence="3" id="KW-0809">Transit peptide</keyword>
<feature type="domain" description="Exuperantia RNAse H-like" evidence="10">
    <location>
        <begin position="331"/>
        <end position="363"/>
    </location>
</feature>
<evidence type="ECO:0000256" key="8">
    <source>
        <dbReference type="ARBA" id="ARBA00035363"/>
    </source>
</evidence>
<feature type="region of interest" description="Disordered" evidence="9">
    <location>
        <begin position="23"/>
        <end position="50"/>
    </location>
</feature>
<evidence type="ECO:0000256" key="6">
    <source>
        <dbReference type="ARBA" id="ARBA00023274"/>
    </source>
</evidence>
<dbReference type="PANTHER" id="PTHR13231:SF3">
    <property type="entry name" value="SMALL RIBOSOMAL SUBUNIT PROTEIN MS31"/>
    <property type="match status" value="1"/>
</dbReference>
<protein>
    <recommendedName>
        <fullName evidence="7">Small ribosomal subunit protein mS31</fullName>
    </recommendedName>
    <alternativeName>
        <fullName evidence="8">28S ribosomal protein S31, mitochondrial</fullName>
    </alternativeName>
</protein>
<keyword evidence="5" id="KW-0496">Mitochondrion</keyword>
<proteinExistence type="inferred from homology"/>
<evidence type="ECO:0000256" key="2">
    <source>
        <dbReference type="ARBA" id="ARBA00011057"/>
    </source>
</evidence>
<dbReference type="OrthoDB" id="5989925at2759"/>
<evidence type="ECO:0000256" key="9">
    <source>
        <dbReference type="SAM" id="MobiDB-lite"/>
    </source>
</evidence>
<comment type="similarity">
    <text evidence="2">Belongs to the mitochondrion-specific ribosomal protein mS31 family.</text>
</comment>
<dbReference type="STRING" id="568069.A0A1J1HKJ6"/>
<evidence type="ECO:0000256" key="3">
    <source>
        <dbReference type="ARBA" id="ARBA00022946"/>
    </source>
</evidence>
<evidence type="ECO:0000313" key="11">
    <source>
        <dbReference type="EMBL" id="CRK88050.1"/>
    </source>
</evidence>
<evidence type="ECO:0000256" key="7">
    <source>
        <dbReference type="ARBA" id="ARBA00035133"/>
    </source>
</evidence>
<dbReference type="GO" id="GO:0003735">
    <property type="term" value="F:structural constituent of ribosome"/>
    <property type="evidence" value="ECO:0007669"/>
    <property type="project" value="InterPro"/>
</dbReference>
<dbReference type="Pfam" id="PF15433">
    <property type="entry name" value="MRP-S31"/>
    <property type="match status" value="1"/>
</dbReference>
<dbReference type="Pfam" id="PF22123">
    <property type="entry name" value="Exu_RNase_H_like"/>
    <property type="match status" value="1"/>
</dbReference>
<reference evidence="11 12" key="1">
    <citation type="submission" date="2015-04" db="EMBL/GenBank/DDBJ databases">
        <authorList>
            <person name="Syromyatnikov M.Y."/>
            <person name="Popov V.N."/>
        </authorList>
    </citation>
    <scope>NUCLEOTIDE SEQUENCE [LARGE SCALE GENOMIC DNA]</scope>
</reference>
<dbReference type="InterPro" id="IPR026299">
    <property type="entry name" value="MRP-S31"/>
</dbReference>